<dbReference type="PANTHER" id="PTHR41248:SF1">
    <property type="entry name" value="NORD PROTEIN"/>
    <property type="match status" value="1"/>
</dbReference>
<dbReference type="AlphaFoldDB" id="E7C1T0"/>
<proteinExistence type="predicted"/>
<name>E7C1T0_9GAMM</name>
<evidence type="ECO:0000259" key="2">
    <source>
        <dbReference type="PROSITE" id="PS50234"/>
    </source>
</evidence>
<organism evidence="3">
    <name type="scientific">uncultured gamma proteobacterium HF0010_21A16</name>
    <dbReference type="NCBI Taxonomy" id="723563"/>
    <lineage>
        <taxon>Bacteria</taxon>
        <taxon>Pseudomonadati</taxon>
        <taxon>Pseudomonadota</taxon>
        <taxon>Gammaproteobacteria</taxon>
        <taxon>environmental samples</taxon>
    </lineage>
</organism>
<evidence type="ECO:0000256" key="1">
    <source>
        <dbReference type="SAM" id="MobiDB-lite"/>
    </source>
</evidence>
<dbReference type="InterPro" id="IPR025861">
    <property type="entry name" value="CobT_VWA_dom"/>
</dbReference>
<evidence type="ECO:0000313" key="3">
    <source>
        <dbReference type="EMBL" id="ADI21404.1"/>
    </source>
</evidence>
<feature type="region of interest" description="Disordered" evidence="1">
    <location>
        <begin position="198"/>
        <end position="261"/>
    </location>
</feature>
<dbReference type="Pfam" id="PF06213">
    <property type="entry name" value="CobT"/>
    <property type="match status" value="1"/>
</dbReference>
<dbReference type="Pfam" id="PF11775">
    <property type="entry name" value="CobT_C"/>
    <property type="match status" value="1"/>
</dbReference>
<dbReference type="PIRSF" id="PIRSF031715">
    <property type="entry name" value="Cob_chel_CobT"/>
    <property type="match status" value="1"/>
</dbReference>
<dbReference type="Gene3D" id="3.40.50.410">
    <property type="entry name" value="von Willebrand factor, type A domain"/>
    <property type="match status" value="1"/>
</dbReference>
<dbReference type="InterPro" id="IPR051928">
    <property type="entry name" value="NorD/CobT"/>
</dbReference>
<dbReference type="InterPro" id="IPR002035">
    <property type="entry name" value="VWF_A"/>
</dbReference>
<dbReference type="PROSITE" id="PS50234">
    <property type="entry name" value="VWFA"/>
    <property type="match status" value="1"/>
</dbReference>
<dbReference type="GO" id="GO:0016757">
    <property type="term" value="F:glycosyltransferase activity"/>
    <property type="evidence" value="ECO:0007669"/>
    <property type="project" value="UniProtKB-KW"/>
</dbReference>
<dbReference type="InterPro" id="IPR036465">
    <property type="entry name" value="vWFA_dom_sf"/>
</dbReference>
<feature type="compositionally biased region" description="Acidic residues" evidence="1">
    <location>
        <begin position="198"/>
        <end position="260"/>
    </location>
</feature>
<sequence length="585" mass="66827">MNDKSREQVVKDALSSSTRAISQKKELEIIFGLDSLSGNSIPKVSSSKKDLIASRGKADKIALKEKYSFEKPNKITGIQELDQILFEQNDIRLDILGSLQFAGVKKNLHANFLNSLESFTPETTYENTSKALQIWLKKNLLEISLSEKEKNLIEPFKKDLSALERKYIPKIKEALDEKENYLNQIQLILEELEISFDEEEMEEEESNSDQEDQDESNDEDEQDENESEEESSAEQQETEAESSEEFDVEDGDTEETEEEWLENRTKLEELLGQERETEYKVFSRDYDEVIDAEDLCSSEELRRLRTRLDQLIDPSKSVIAKLANRLQRLLLAQQNRSWEYDKDEGILDTSKLHKIITDPLTSLSFKQEKDTKFKDTVVTILVDSSGSMRGRSMTTAAISADIIGATLDRCNIKTEILGFTTKHWKGGDSRKLWVECGKPSNPGRLNDLRHIIFKPADLAWRRAKKNLGLMLREGLLKENVDGEALLWACGRLFKRPEQRQILMVISDGAPVDDSTLSTNSTSYLDNHLKQVIKEIENKTDIDLVAIGIGHDVTRYYSKAVTIHRAEELGGVMLEQLTELFIDKKA</sequence>
<dbReference type="InterPro" id="IPR006538">
    <property type="entry name" value="CobT"/>
</dbReference>
<dbReference type="SUPFAM" id="SSF53300">
    <property type="entry name" value="vWA-like"/>
    <property type="match status" value="1"/>
</dbReference>
<dbReference type="EMBL" id="GU567953">
    <property type="protein sequence ID" value="ADI21404.1"/>
    <property type="molecule type" value="Genomic_DNA"/>
</dbReference>
<dbReference type="GO" id="GO:0009236">
    <property type="term" value="P:cobalamin biosynthetic process"/>
    <property type="evidence" value="ECO:0007669"/>
    <property type="project" value="InterPro"/>
</dbReference>
<dbReference type="PANTHER" id="PTHR41248">
    <property type="entry name" value="NORD PROTEIN"/>
    <property type="match status" value="1"/>
</dbReference>
<protein>
    <submittedName>
        <fullName evidence="3">Cobalamin biosynthesis protein CobT (Nicotinate-mononucleotide:5, 6-dimethylbenzimidazole phosphoribosyltransferase)</fullName>
    </submittedName>
</protein>
<reference evidence="3" key="1">
    <citation type="submission" date="2010-01" db="EMBL/GenBank/DDBJ databases">
        <title>Genome fragments of uncultured bacteria from the North Pacific subtropical Gyre.</title>
        <authorList>
            <person name="Pham V.D."/>
            <person name="Delong E.F."/>
        </authorList>
    </citation>
    <scope>NUCLEOTIDE SEQUENCE</scope>
</reference>
<accession>E7C1T0</accession>
<feature type="domain" description="VWFA" evidence="2">
    <location>
        <begin position="377"/>
        <end position="585"/>
    </location>
</feature>
<keyword evidence="3" id="KW-0328">Glycosyltransferase</keyword>
<keyword evidence="3" id="KW-0808">Transferase</keyword>